<accession>A0A0G4P2W1</accession>
<evidence type="ECO:0000256" key="4">
    <source>
        <dbReference type="RuleBase" id="RU366034"/>
    </source>
</evidence>
<dbReference type="SFLD" id="SFLDG01020">
    <property type="entry name" value="Terpene_Cyclase_Like_2"/>
    <property type="match status" value="1"/>
</dbReference>
<evidence type="ECO:0000256" key="1">
    <source>
        <dbReference type="ARBA" id="ARBA00001946"/>
    </source>
</evidence>
<dbReference type="SFLD" id="SFLDS00005">
    <property type="entry name" value="Isoprenoid_Synthase_Type_I"/>
    <property type="match status" value="1"/>
</dbReference>
<dbReference type="SUPFAM" id="SSF48576">
    <property type="entry name" value="Terpenoid synthases"/>
    <property type="match status" value="1"/>
</dbReference>
<gene>
    <name evidence="5" type="ORF">PCAMFM013_S004g000602</name>
</gene>
<keyword evidence="6" id="KW-1185">Reference proteome</keyword>
<dbReference type="GO" id="GO:0046872">
    <property type="term" value="F:metal ion binding"/>
    <property type="evidence" value="ECO:0007669"/>
    <property type="project" value="UniProtKB-KW"/>
</dbReference>
<keyword evidence="4" id="KW-0479">Metal-binding</keyword>
<dbReference type="Proteomes" id="UP000053732">
    <property type="component" value="Unassembled WGS sequence"/>
</dbReference>
<organism evidence="5 6">
    <name type="scientific">Penicillium camemberti (strain FM 013)</name>
    <dbReference type="NCBI Taxonomy" id="1429867"/>
    <lineage>
        <taxon>Eukaryota</taxon>
        <taxon>Fungi</taxon>
        <taxon>Dikarya</taxon>
        <taxon>Ascomycota</taxon>
        <taxon>Pezizomycotina</taxon>
        <taxon>Eurotiomycetes</taxon>
        <taxon>Eurotiomycetidae</taxon>
        <taxon>Eurotiales</taxon>
        <taxon>Aspergillaceae</taxon>
        <taxon>Penicillium</taxon>
    </lineage>
</organism>
<keyword evidence="4" id="KW-0456">Lyase</keyword>
<proteinExistence type="inferred from homology"/>
<dbReference type="InterPro" id="IPR034686">
    <property type="entry name" value="Terpene_cyclase-like_2"/>
</dbReference>
<reference evidence="5 6" key="1">
    <citation type="journal article" date="2014" name="Nat. Commun.">
        <title>Multiple recent horizontal transfers of a large genomic region in cheese making fungi.</title>
        <authorList>
            <person name="Cheeseman K."/>
            <person name="Ropars J."/>
            <person name="Renault P."/>
            <person name="Dupont J."/>
            <person name="Gouzy J."/>
            <person name="Branca A."/>
            <person name="Abraham A.L."/>
            <person name="Ceppi M."/>
            <person name="Conseiller E."/>
            <person name="Debuchy R."/>
            <person name="Malagnac F."/>
            <person name="Goarin A."/>
            <person name="Silar P."/>
            <person name="Lacoste S."/>
            <person name="Sallet E."/>
            <person name="Bensimon A."/>
            <person name="Giraud T."/>
            <person name="Brygoo Y."/>
        </authorList>
    </citation>
    <scope>NUCLEOTIDE SEQUENCE [LARGE SCALE GENOMIC DNA]</scope>
    <source>
        <strain evidence="6">FM 013</strain>
    </source>
</reference>
<evidence type="ECO:0000256" key="3">
    <source>
        <dbReference type="ARBA" id="ARBA00022842"/>
    </source>
</evidence>
<dbReference type="Pfam" id="PF19086">
    <property type="entry name" value="Terpene_syn_C_2"/>
    <property type="match status" value="1"/>
</dbReference>
<sequence>MDHVTASLRALFEGLDGHELIIPSQQELNPGWELKEHDPSHKSIKDELTSWVESRWSDIPNRTMIEALNLQNWVSLLYPNVKYEKRLTIAKSLSWIFTWDEPLDDGKFTHDPVGAINYCNETIEFIELLRDPSKVSSATHPDPNIASFKDSFVDISESHPVCTKRYLDECLLFVRGTSEAVERREKNQVPTLSDYFDWRVLNLGFEIYFTLVEYSQDLQVPDECSKPNPFIQTIFREASLILSIYNDLLSLPKELDAGQFESCVPIKMFEFGLPLDMTINSFGQMIHDCAGRLNKAEQDLYSQTSPDSLASVQAFVRGIKQQVVGTLRHFYFMKRYVAKGVNQPDGSIKFKIALGQ</sequence>
<dbReference type="Gene3D" id="1.10.600.10">
    <property type="entry name" value="Farnesyl Diphosphate Synthase"/>
    <property type="match status" value="1"/>
</dbReference>
<dbReference type="AlphaFoldDB" id="A0A0G4P2W1"/>
<evidence type="ECO:0000313" key="6">
    <source>
        <dbReference type="Proteomes" id="UP000053732"/>
    </source>
</evidence>
<dbReference type="GO" id="GO:0008299">
    <property type="term" value="P:isoprenoid biosynthetic process"/>
    <property type="evidence" value="ECO:0007669"/>
    <property type="project" value="UniProtKB-ARBA"/>
</dbReference>
<protein>
    <recommendedName>
        <fullName evidence="4">Terpene synthase</fullName>
        <ecNumber evidence="4">4.2.3.-</ecNumber>
    </recommendedName>
</protein>
<dbReference type="PANTHER" id="PTHR35201">
    <property type="entry name" value="TERPENE SYNTHASE"/>
    <property type="match status" value="1"/>
</dbReference>
<dbReference type="EC" id="4.2.3.-" evidence="4"/>
<keyword evidence="3 4" id="KW-0460">Magnesium</keyword>
<comment type="cofactor">
    <cofactor evidence="1 4">
        <name>Mg(2+)</name>
        <dbReference type="ChEBI" id="CHEBI:18420"/>
    </cofactor>
</comment>
<dbReference type="PANTHER" id="PTHR35201:SF4">
    <property type="entry name" value="BETA-PINACENE SYNTHASE-RELATED"/>
    <property type="match status" value="1"/>
</dbReference>
<dbReference type="InterPro" id="IPR008949">
    <property type="entry name" value="Isoprenoid_synthase_dom_sf"/>
</dbReference>
<comment type="similarity">
    <text evidence="2 4">Belongs to the terpene synthase family.</text>
</comment>
<evidence type="ECO:0000313" key="5">
    <source>
        <dbReference type="EMBL" id="CRL20661.1"/>
    </source>
</evidence>
<dbReference type="STRING" id="1429867.A0A0G4P2W1"/>
<dbReference type="EMBL" id="HG793137">
    <property type="protein sequence ID" value="CRL20661.1"/>
    <property type="molecule type" value="Genomic_DNA"/>
</dbReference>
<evidence type="ECO:0000256" key="2">
    <source>
        <dbReference type="ARBA" id="ARBA00006333"/>
    </source>
</evidence>
<name>A0A0G4P2W1_PENC3</name>
<dbReference type="GO" id="GO:0010333">
    <property type="term" value="F:terpene synthase activity"/>
    <property type="evidence" value="ECO:0007669"/>
    <property type="project" value="InterPro"/>
</dbReference>